<name>A0A0A9WLG9_LYGHE</name>
<evidence type="ECO:0000313" key="2">
    <source>
        <dbReference type="EMBL" id="JAG09297.1"/>
    </source>
</evidence>
<reference evidence="2" key="2">
    <citation type="submission" date="2014-07" db="EMBL/GenBank/DDBJ databases">
        <authorList>
            <person name="Hull J."/>
        </authorList>
    </citation>
    <scope>NUCLEOTIDE SEQUENCE</scope>
</reference>
<evidence type="ECO:0000313" key="3">
    <source>
        <dbReference type="EMBL" id="JAQ12758.1"/>
    </source>
</evidence>
<feature type="compositionally biased region" description="Polar residues" evidence="1">
    <location>
        <begin position="21"/>
        <end position="30"/>
    </location>
</feature>
<proteinExistence type="predicted"/>
<reference evidence="2" key="1">
    <citation type="journal article" date="2014" name="PLoS ONE">
        <title>Transcriptome-Based Identification of ABC Transporters in the Western Tarnished Plant Bug Lygus hesperus.</title>
        <authorList>
            <person name="Hull J.J."/>
            <person name="Chaney K."/>
            <person name="Geib S.M."/>
            <person name="Fabrick J.A."/>
            <person name="Brent C.S."/>
            <person name="Walsh D."/>
            <person name="Lavine L.C."/>
        </authorList>
    </citation>
    <scope>NUCLEOTIDE SEQUENCE</scope>
</reference>
<dbReference type="EMBL" id="GBHO01034307">
    <property type="protein sequence ID" value="JAG09297.1"/>
    <property type="molecule type" value="Transcribed_RNA"/>
</dbReference>
<gene>
    <name evidence="2" type="primary">C1</name>
    <name evidence="2" type="ORF">CM83_6646</name>
    <name evidence="3" type="ORF">g.8948</name>
</gene>
<feature type="region of interest" description="Disordered" evidence="1">
    <location>
        <begin position="1"/>
        <end position="30"/>
    </location>
</feature>
<feature type="compositionally biased region" description="Polar residues" evidence="1">
    <location>
        <begin position="113"/>
        <end position="125"/>
    </location>
</feature>
<protein>
    <submittedName>
        <fullName evidence="2">Replication-associated protein A</fullName>
    </submittedName>
</protein>
<evidence type="ECO:0000256" key="1">
    <source>
        <dbReference type="SAM" id="MobiDB-lite"/>
    </source>
</evidence>
<dbReference type="AlphaFoldDB" id="A0A0A9WLG9"/>
<sequence>MTQMQANPQEHGRAGEFADGNDSSINIGGNTNNAMMSANALLQGNQGSYNTAPGYVNTFSSYPSSTANNVIAIDALRALHNQYLTRTIRALYEKGRPHVIRIVSANAKEHSNTEPASSSASVDDE</sequence>
<accession>A0A0A9WLG9</accession>
<dbReference type="EMBL" id="GDHC01005871">
    <property type="protein sequence ID" value="JAQ12758.1"/>
    <property type="molecule type" value="Transcribed_RNA"/>
</dbReference>
<feature type="region of interest" description="Disordered" evidence="1">
    <location>
        <begin position="104"/>
        <end position="125"/>
    </location>
</feature>
<organism evidence="2">
    <name type="scientific">Lygus hesperus</name>
    <name type="common">Western plant bug</name>
    <dbReference type="NCBI Taxonomy" id="30085"/>
    <lineage>
        <taxon>Eukaryota</taxon>
        <taxon>Metazoa</taxon>
        <taxon>Ecdysozoa</taxon>
        <taxon>Arthropoda</taxon>
        <taxon>Hexapoda</taxon>
        <taxon>Insecta</taxon>
        <taxon>Pterygota</taxon>
        <taxon>Neoptera</taxon>
        <taxon>Paraneoptera</taxon>
        <taxon>Hemiptera</taxon>
        <taxon>Heteroptera</taxon>
        <taxon>Panheteroptera</taxon>
        <taxon>Cimicomorpha</taxon>
        <taxon>Miridae</taxon>
        <taxon>Mirini</taxon>
        <taxon>Lygus</taxon>
    </lineage>
</organism>
<reference evidence="3" key="3">
    <citation type="journal article" date="2016" name="Gigascience">
        <title>De novo construction of an expanded transcriptome assembly for the western tarnished plant bug, Lygus hesperus.</title>
        <authorList>
            <person name="Tassone E.E."/>
            <person name="Geib S.M."/>
            <person name="Hall B."/>
            <person name="Fabrick J.A."/>
            <person name="Brent C.S."/>
            <person name="Hull J.J."/>
        </authorList>
    </citation>
    <scope>NUCLEOTIDE SEQUENCE</scope>
</reference>